<dbReference type="SUPFAM" id="SSF53756">
    <property type="entry name" value="UDP-Glycosyltransferase/glycogen phosphorylase"/>
    <property type="match status" value="1"/>
</dbReference>
<dbReference type="EMBL" id="VSSQ01000054">
    <property type="protein sequence ID" value="MPL70705.1"/>
    <property type="molecule type" value="Genomic_DNA"/>
</dbReference>
<accession>A0A644TUZ0</accession>
<evidence type="ECO:0000256" key="1">
    <source>
        <dbReference type="ARBA" id="ARBA00022679"/>
    </source>
</evidence>
<reference evidence="3" key="1">
    <citation type="submission" date="2019-08" db="EMBL/GenBank/DDBJ databases">
        <authorList>
            <person name="Kucharzyk K."/>
            <person name="Murdoch R.W."/>
            <person name="Higgins S."/>
            <person name="Loffler F."/>
        </authorList>
    </citation>
    <scope>NUCLEOTIDE SEQUENCE</scope>
</reference>
<dbReference type="Gene3D" id="3.40.50.2000">
    <property type="entry name" value="Glycogen Phosphorylase B"/>
    <property type="match status" value="2"/>
</dbReference>
<protein>
    <recommendedName>
        <fullName evidence="2">Glycosyltransferase subfamily 4-like N-terminal domain-containing protein</fullName>
    </recommendedName>
</protein>
<dbReference type="PANTHER" id="PTHR46401">
    <property type="entry name" value="GLYCOSYLTRANSFERASE WBBK-RELATED"/>
    <property type="match status" value="1"/>
</dbReference>
<dbReference type="Pfam" id="PF13439">
    <property type="entry name" value="Glyco_transf_4"/>
    <property type="match status" value="1"/>
</dbReference>
<proteinExistence type="predicted"/>
<dbReference type="GO" id="GO:0009103">
    <property type="term" value="P:lipopolysaccharide biosynthetic process"/>
    <property type="evidence" value="ECO:0007669"/>
    <property type="project" value="TreeGrafter"/>
</dbReference>
<dbReference type="InterPro" id="IPR028098">
    <property type="entry name" value="Glyco_trans_4-like_N"/>
</dbReference>
<sequence>MKTILIGDHNSPHLYRWAGFLEDAGIDTITIGYGEAVPQDRYFYRRLIDRSAAVRTLFGKIASFVKDIHCIATEKPDYICVHFLTFRSALLILFSPRPAILSCWGTDILVDQPAARGLKRSIRGKALGKSSWITCDAEAVRQSVLREISGPASKVKIIYWGVDTNLFRVPQPGRSIALEAAALRKELGIPDKATVLLSNRLAAPNYRIVDIVRQFAAHVRDANTHLLLRIYPEAASSYSAAVKIEMEKADAQARERIHWLDRPMPFAEMPSLYGAGDLVLHFPRSDATPVSMIEAFACGCGVLCSDSIAAYKTLADDYQLYRIPLEKLDDSVVEEALALRSRFADANAATVRKRHSRDVTVRAIKALFDSKPSSEP</sequence>
<name>A0A644TUZ0_9ZZZZ</name>
<evidence type="ECO:0000259" key="2">
    <source>
        <dbReference type="Pfam" id="PF13439"/>
    </source>
</evidence>
<gene>
    <name evidence="3" type="ORF">SDC9_16465</name>
</gene>
<evidence type="ECO:0000313" key="3">
    <source>
        <dbReference type="EMBL" id="MPL70705.1"/>
    </source>
</evidence>
<dbReference type="AlphaFoldDB" id="A0A644TUZ0"/>
<dbReference type="PANTHER" id="PTHR46401:SF2">
    <property type="entry name" value="GLYCOSYLTRANSFERASE WBBK-RELATED"/>
    <property type="match status" value="1"/>
</dbReference>
<dbReference type="CDD" id="cd03801">
    <property type="entry name" value="GT4_PimA-like"/>
    <property type="match status" value="1"/>
</dbReference>
<keyword evidence="1" id="KW-0808">Transferase</keyword>
<comment type="caution">
    <text evidence="3">The sequence shown here is derived from an EMBL/GenBank/DDBJ whole genome shotgun (WGS) entry which is preliminary data.</text>
</comment>
<dbReference type="GO" id="GO:0016757">
    <property type="term" value="F:glycosyltransferase activity"/>
    <property type="evidence" value="ECO:0007669"/>
    <property type="project" value="TreeGrafter"/>
</dbReference>
<organism evidence="3">
    <name type="scientific">bioreactor metagenome</name>
    <dbReference type="NCBI Taxonomy" id="1076179"/>
    <lineage>
        <taxon>unclassified sequences</taxon>
        <taxon>metagenomes</taxon>
        <taxon>ecological metagenomes</taxon>
    </lineage>
</organism>
<feature type="domain" description="Glycosyltransferase subfamily 4-like N-terminal" evidence="2">
    <location>
        <begin position="13"/>
        <end position="165"/>
    </location>
</feature>